<gene>
    <name evidence="1" type="ORF">FMOSSE_LOCUS13609</name>
</gene>
<comment type="caution">
    <text evidence="1">The sequence shown here is derived from an EMBL/GenBank/DDBJ whole genome shotgun (WGS) entry which is preliminary data.</text>
</comment>
<evidence type="ECO:0000313" key="1">
    <source>
        <dbReference type="EMBL" id="CAG8696466.1"/>
    </source>
</evidence>
<keyword evidence="2" id="KW-1185">Reference proteome</keyword>
<accession>A0A9N9HK40</accession>
<evidence type="ECO:0000313" key="2">
    <source>
        <dbReference type="Proteomes" id="UP000789375"/>
    </source>
</evidence>
<organism evidence="1 2">
    <name type="scientific">Funneliformis mosseae</name>
    <name type="common">Endomycorrhizal fungus</name>
    <name type="synonym">Glomus mosseae</name>
    <dbReference type="NCBI Taxonomy" id="27381"/>
    <lineage>
        <taxon>Eukaryota</taxon>
        <taxon>Fungi</taxon>
        <taxon>Fungi incertae sedis</taxon>
        <taxon>Mucoromycota</taxon>
        <taxon>Glomeromycotina</taxon>
        <taxon>Glomeromycetes</taxon>
        <taxon>Glomerales</taxon>
        <taxon>Glomeraceae</taxon>
        <taxon>Funneliformis</taxon>
    </lineage>
</organism>
<dbReference type="EMBL" id="CAJVPP010008370">
    <property type="protein sequence ID" value="CAG8696466.1"/>
    <property type="molecule type" value="Genomic_DNA"/>
</dbReference>
<reference evidence="1" key="1">
    <citation type="submission" date="2021-06" db="EMBL/GenBank/DDBJ databases">
        <authorList>
            <person name="Kallberg Y."/>
            <person name="Tangrot J."/>
            <person name="Rosling A."/>
        </authorList>
    </citation>
    <scope>NUCLEOTIDE SEQUENCE</scope>
    <source>
        <strain evidence="1">87-6 pot B 2015</strain>
    </source>
</reference>
<protein>
    <submittedName>
        <fullName evidence="1">11617_t:CDS:1</fullName>
    </submittedName>
</protein>
<name>A0A9N9HK40_FUNMO</name>
<dbReference type="Proteomes" id="UP000789375">
    <property type="component" value="Unassembled WGS sequence"/>
</dbReference>
<dbReference type="AlphaFoldDB" id="A0A9N9HK40"/>
<sequence length="151" mass="17638">MEELNIQNEGSEVLQDKEFEGSEALQDKEFEALLEYDSTEDFPDIDNWDHVSNFMKKYTATKDHGMRIGGAKSNRTALMEKQHSNTFLYRIGCLWKHTGHELHPLAVRFVSTLCKLPEEFIEEIHFLTVVAKANATIQYRVIREKFNMRII</sequence>
<proteinExistence type="predicted"/>